<comment type="caution">
    <text evidence="4">The sequence shown here is derived from an EMBL/GenBank/DDBJ whole genome shotgun (WGS) entry which is preliminary data.</text>
</comment>
<dbReference type="InterPro" id="IPR001932">
    <property type="entry name" value="PPM-type_phosphatase-like_dom"/>
</dbReference>
<reference evidence="4 5" key="1">
    <citation type="submission" date="2018-02" db="EMBL/GenBank/DDBJ databases">
        <authorList>
            <person name="Cohen D.B."/>
            <person name="Kent A.D."/>
        </authorList>
    </citation>
    <scope>NUCLEOTIDE SEQUENCE [LARGE SCALE GENOMIC DNA]</scope>
    <source>
        <strain evidence="4 5">ULC007</strain>
    </source>
</reference>
<sequence>MQNDPPILQCSNFFCQALNSESHQFCHKCRSPLIKRYLWAVGSGLEIFKPRELVGDRYLLKTGQVLLDTKPGFPPESPVEIPVSWEVYLRLSPSRLHVPQIYGMVTAPRSTSTLLLLEDAAIYPDGAKLKSGNELAGSLMPKLTSLWTESDPLRQLNWLWQIAQLWEPFCRENVASTLLTSDLLRVDASFVRLLDLQPDTQGTPDLTQLGQFWAQWQQNPADPISDFLTQLCQQMIQGQIRTADQLLDRLDQGMTHYGQGQTRTIQIATFTDQGPSRQSNEDACYPASGSHLSFKIGDAASNPVVIVCDGIGGHEGGEVASGLAIATLQTQAETLLSETDPDAATLVSGLEQAALSANDVISQRNDQEHRQERQRMGTTVVMALAHAHELLINHVGDSRAYRITRTGCYQVTLDDDVASREVRLGYALYRNALQQPSSGALVQALGMSSSNFLHPTVQRFVLDEDCVFLLCSDGLSDHDRVDECWEEEIVPILDGTTALATASRRLVEIANTRNGHDNVTVGLVYCQVTLNQTAIAPLQIDWDRATSQSSEPSSLSPRSRSAESLEELPSEPSTLKTQIIQRPRSSFRFLPLLVMLLALFGIGGLLVLLVPEIRVALNPVSLPPTSSFPTPIPTVSLSPDPPTPFNSTSSALEARMVILLDRPTTGSPQPPVLFSLVRQPNAVVPPASDQTIGSVVPGTIARVVNQQATEDRISWVRLEVCSVPGGSKVANAVKPGDFGWQEERTVGPFVTQNLSLKPAQLGRCAPPAASASPAPTP</sequence>
<evidence type="ECO:0000256" key="1">
    <source>
        <dbReference type="SAM" id="MobiDB-lite"/>
    </source>
</evidence>
<keyword evidence="2" id="KW-1133">Transmembrane helix</keyword>
<evidence type="ECO:0000256" key="2">
    <source>
        <dbReference type="SAM" id="Phobius"/>
    </source>
</evidence>
<feature type="domain" description="PPM-type phosphatase" evidence="3">
    <location>
        <begin position="266"/>
        <end position="526"/>
    </location>
</feature>
<accession>A0A2T1DNS2</accession>
<feature type="region of interest" description="Disordered" evidence="1">
    <location>
        <begin position="545"/>
        <end position="577"/>
    </location>
</feature>
<protein>
    <submittedName>
        <fullName evidence="4">Serine/threonine protein phosphatase</fullName>
    </submittedName>
</protein>
<dbReference type="SUPFAM" id="SSF81606">
    <property type="entry name" value="PP2C-like"/>
    <property type="match status" value="1"/>
</dbReference>
<gene>
    <name evidence="4" type="ORF">C7B65_01505</name>
</gene>
<keyword evidence="2" id="KW-0812">Transmembrane</keyword>
<evidence type="ECO:0000313" key="5">
    <source>
        <dbReference type="Proteomes" id="UP000238634"/>
    </source>
</evidence>
<dbReference type="SMART" id="SM00332">
    <property type="entry name" value="PP2Cc"/>
    <property type="match status" value="1"/>
</dbReference>
<dbReference type="InterPro" id="IPR036457">
    <property type="entry name" value="PPM-type-like_dom_sf"/>
</dbReference>
<dbReference type="OrthoDB" id="500607at2"/>
<feature type="compositionally biased region" description="Low complexity" evidence="1">
    <location>
        <begin position="545"/>
        <end position="559"/>
    </location>
</feature>
<dbReference type="STRING" id="1920490.GCA_001895925_00850"/>
<proteinExistence type="predicted"/>
<evidence type="ECO:0000259" key="3">
    <source>
        <dbReference type="PROSITE" id="PS51746"/>
    </source>
</evidence>
<dbReference type="EMBL" id="PVWG01000001">
    <property type="protein sequence ID" value="PSB22111.1"/>
    <property type="molecule type" value="Genomic_DNA"/>
</dbReference>
<dbReference type="Pfam" id="PF13672">
    <property type="entry name" value="PP2C_2"/>
    <property type="match status" value="1"/>
</dbReference>
<dbReference type="CDD" id="cd00143">
    <property type="entry name" value="PP2Cc"/>
    <property type="match status" value="1"/>
</dbReference>
<keyword evidence="5" id="KW-1185">Reference proteome</keyword>
<dbReference type="PROSITE" id="PS51746">
    <property type="entry name" value="PPM_2"/>
    <property type="match status" value="1"/>
</dbReference>
<feature type="transmembrane region" description="Helical" evidence="2">
    <location>
        <begin position="589"/>
        <end position="610"/>
    </location>
</feature>
<dbReference type="SMART" id="SM00331">
    <property type="entry name" value="PP2C_SIG"/>
    <property type="match status" value="1"/>
</dbReference>
<keyword evidence="2" id="KW-0472">Membrane</keyword>
<dbReference type="Gene3D" id="3.60.40.10">
    <property type="entry name" value="PPM-type phosphatase domain"/>
    <property type="match status" value="1"/>
</dbReference>
<reference evidence="4 5" key="2">
    <citation type="submission" date="2018-03" db="EMBL/GenBank/DDBJ databases">
        <title>The ancient ancestry and fast evolution of plastids.</title>
        <authorList>
            <person name="Moore K.R."/>
            <person name="Magnabosco C."/>
            <person name="Momper L."/>
            <person name="Gold D.A."/>
            <person name="Bosak T."/>
            <person name="Fournier G.P."/>
        </authorList>
    </citation>
    <scope>NUCLEOTIDE SEQUENCE [LARGE SCALE GENOMIC DNA]</scope>
    <source>
        <strain evidence="4 5">ULC007</strain>
    </source>
</reference>
<organism evidence="4 5">
    <name type="scientific">Phormidesmis priestleyi ULC007</name>
    <dbReference type="NCBI Taxonomy" id="1920490"/>
    <lineage>
        <taxon>Bacteria</taxon>
        <taxon>Bacillati</taxon>
        <taxon>Cyanobacteriota</taxon>
        <taxon>Cyanophyceae</taxon>
        <taxon>Leptolyngbyales</taxon>
        <taxon>Leptolyngbyaceae</taxon>
        <taxon>Phormidesmis</taxon>
    </lineage>
</organism>
<dbReference type="AlphaFoldDB" id="A0A2T1DNS2"/>
<dbReference type="Proteomes" id="UP000238634">
    <property type="component" value="Unassembled WGS sequence"/>
</dbReference>
<evidence type="ECO:0000313" key="4">
    <source>
        <dbReference type="EMBL" id="PSB22111.1"/>
    </source>
</evidence>
<name>A0A2T1DNS2_9CYAN</name>
<dbReference type="RefSeq" id="WP_083582614.1">
    <property type="nucleotide sequence ID" value="NZ_MPPI01000001.1"/>
</dbReference>